<name>A0A2U3LGS5_9FIRM</name>
<organism evidence="1 2">
    <name type="scientific">Candidatus Desulfosporosinus infrequens</name>
    <dbReference type="NCBI Taxonomy" id="2043169"/>
    <lineage>
        <taxon>Bacteria</taxon>
        <taxon>Bacillati</taxon>
        <taxon>Bacillota</taxon>
        <taxon>Clostridia</taxon>
        <taxon>Eubacteriales</taxon>
        <taxon>Desulfitobacteriaceae</taxon>
        <taxon>Desulfosporosinus</taxon>
    </lineage>
</organism>
<accession>A0A2U3LGS5</accession>
<evidence type="ECO:0000313" key="2">
    <source>
        <dbReference type="Proteomes" id="UP000238916"/>
    </source>
</evidence>
<dbReference type="OrthoDB" id="2045521at2"/>
<evidence type="ECO:0000313" key="1">
    <source>
        <dbReference type="EMBL" id="SPF51161.1"/>
    </source>
</evidence>
<proteinExistence type="predicted"/>
<dbReference type="AlphaFoldDB" id="A0A2U3LGS5"/>
<reference evidence="2" key="1">
    <citation type="submission" date="2018-02" db="EMBL/GenBank/DDBJ databases">
        <authorList>
            <person name="Hausmann B."/>
        </authorList>
    </citation>
    <scope>NUCLEOTIDE SEQUENCE [LARGE SCALE GENOMIC DNA]</scope>
    <source>
        <strain evidence="2">Peat soil MAG SbF1</strain>
    </source>
</reference>
<gene>
    <name evidence="1" type="ORF">SBF1_50045</name>
</gene>
<protein>
    <submittedName>
        <fullName evidence="1">Uncharacterized protein</fullName>
    </submittedName>
</protein>
<sequence length="203" mass="23241">MNIQEFAEMLDGNEMGNEISKVDTIRAKELGFVVVFGYSDDNAEFRGAINEEVGCFDGKTIYLDEHGIFEECDCECVHSALAKQKCKQIEAIWHNEGEVAWAYETDIHHAEFKIMEDDALFCVGIVFDIKSLGQWDGPTEVMDEAMKENLIKLSKLIKIFNEARATESEFEAFTGYEEPIETIEQLIEAMESEMSYWETEEVE</sequence>
<dbReference type="Proteomes" id="UP000238916">
    <property type="component" value="Unassembled WGS sequence"/>
</dbReference>
<dbReference type="EMBL" id="OMOF01000445">
    <property type="protein sequence ID" value="SPF51161.1"/>
    <property type="molecule type" value="Genomic_DNA"/>
</dbReference>